<protein>
    <recommendedName>
        <fullName evidence="5">Cell surface protein</fullName>
    </recommendedName>
</protein>
<comment type="caution">
    <text evidence="3">The sequence shown here is derived from an EMBL/GenBank/DDBJ whole genome shotgun (WGS) entry which is preliminary data.</text>
</comment>
<dbReference type="AlphaFoldDB" id="A0A087DKV9"/>
<accession>A0A087DKV9</accession>
<evidence type="ECO:0000256" key="1">
    <source>
        <dbReference type="SAM" id="Phobius"/>
    </source>
</evidence>
<dbReference type="eggNOG" id="ENOG5032CTH">
    <property type="taxonomic scope" value="Bacteria"/>
</dbReference>
<feature type="transmembrane region" description="Helical" evidence="1">
    <location>
        <begin position="174"/>
        <end position="194"/>
    </location>
</feature>
<evidence type="ECO:0000256" key="2">
    <source>
        <dbReference type="SAM" id="SignalP"/>
    </source>
</evidence>
<dbReference type="OrthoDB" id="3240234at2"/>
<evidence type="ECO:0000313" key="3">
    <source>
        <dbReference type="EMBL" id="KFI96159.1"/>
    </source>
</evidence>
<feature type="signal peptide" evidence="2">
    <location>
        <begin position="1"/>
        <end position="27"/>
    </location>
</feature>
<keyword evidence="1" id="KW-0472">Membrane</keyword>
<dbReference type="EMBL" id="JGZP01000015">
    <property type="protein sequence ID" value="KFI96159.1"/>
    <property type="molecule type" value="Genomic_DNA"/>
</dbReference>
<evidence type="ECO:0008006" key="5">
    <source>
        <dbReference type="Google" id="ProtNLM"/>
    </source>
</evidence>
<keyword evidence="1" id="KW-1133">Transmembrane helix</keyword>
<evidence type="ECO:0000313" key="4">
    <source>
        <dbReference type="Proteomes" id="UP000029004"/>
    </source>
</evidence>
<proteinExistence type="predicted"/>
<dbReference type="Proteomes" id="UP000029004">
    <property type="component" value="Unassembled WGS sequence"/>
</dbReference>
<name>A0A087DKV9_9BIFI</name>
<organism evidence="3 4">
    <name type="scientific">Bifidobacterium stellenboschense</name>
    <dbReference type="NCBI Taxonomy" id="762211"/>
    <lineage>
        <taxon>Bacteria</taxon>
        <taxon>Bacillati</taxon>
        <taxon>Actinomycetota</taxon>
        <taxon>Actinomycetes</taxon>
        <taxon>Bifidobacteriales</taxon>
        <taxon>Bifidobacteriaceae</taxon>
        <taxon>Bifidobacterium</taxon>
    </lineage>
</organism>
<dbReference type="STRING" id="762211.BSTEL_1193"/>
<sequence>MKKKIMAILATIAAVFGFGFAANTAMAADASYAPTIITSGVSYNPTTGVLSVPISADEAVAHGYTYVYAGYDNAQVSNVQFAANINTVKYVGQTDKGQFKLGLTLTKAMRESGGTVKMQVFLTKDKVDASQVQGLADKYVVTADGSDYLTYKVPVVGEGSSTAGNAVAKTGAAMMPYAIAVMLLAAAAIALFAVRSTGSSRR</sequence>
<reference evidence="3 4" key="1">
    <citation type="submission" date="2014-03" db="EMBL/GenBank/DDBJ databases">
        <title>Genomics of Bifidobacteria.</title>
        <authorList>
            <person name="Ventura M."/>
            <person name="Milani C."/>
            <person name="Lugli G.A."/>
        </authorList>
    </citation>
    <scope>NUCLEOTIDE SEQUENCE [LARGE SCALE GENOMIC DNA]</scope>
    <source>
        <strain evidence="3 4">DSM 23968</strain>
    </source>
</reference>
<dbReference type="RefSeq" id="WP_034529380.1">
    <property type="nucleotide sequence ID" value="NZ_JGZP01000015.1"/>
</dbReference>
<keyword evidence="2" id="KW-0732">Signal</keyword>
<gene>
    <name evidence="3" type="ORF">BSTEL_1193</name>
</gene>
<keyword evidence="4" id="KW-1185">Reference proteome</keyword>
<feature type="chain" id="PRO_5001820173" description="Cell surface protein" evidence="2">
    <location>
        <begin position="28"/>
        <end position="202"/>
    </location>
</feature>
<keyword evidence="1" id="KW-0812">Transmembrane</keyword>